<evidence type="ECO:0000313" key="2">
    <source>
        <dbReference type="EMBL" id="QHT13250.1"/>
    </source>
</evidence>
<dbReference type="AlphaFoldDB" id="A0A6C0DA58"/>
<dbReference type="EMBL" id="MN739564">
    <property type="protein sequence ID" value="QHT13250.1"/>
    <property type="molecule type" value="Genomic_DNA"/>
</dbReference>
<organism evidence="2">
    <name type="scientific">viral metagenome</name>
    <dbReference type="NCBI Taxonomy" id="1070528"/>
    <lineage>
        <taxon>unclassified sequences</taxon>
        <taxon>metagenomes</taxon>
        <taxon>organismal metagenomes</taxon>
    </lineage>
</organism>
<feature type="transmembrane region" description="Helical" evidence="1">
    <location>
        <begin position="6"/>
        <end position="24"/>
    </location>
</feature>
<keyword evidence="1" id="KW-0472">Membrane</keyword>
<evidence type="ECO:0000256" key="1">
    <source>
        <dbReference type="SAM" id="Phobius"/>
    </source>
</evidence>
<proteinExistence type="predicted"/>
<keyword evidence="1" id="KW-0812">Transmembrane</keyword>
<sequence>MDITYNKLILLLIVLIIIYFISNFNNIKETLKNTLYFDNDANYQYITDLDKKQCLNYDCQNDNKETSDIFYIANDADKKQIFKFKNSLYKLENDKLIIANDEVKDLKYLEMPIKLPMDSNKMTLKVKLTFKDYEYVGLLNNNYYNQEYILYEKPYDRNGDLDNKLYQYILVKILEGVYTVMYELPPRQKILPNEYIWASYGSFQIGPLIFN</sequence>
<accession>A0A6C0DA58</accession>
<name>A0A6C0DA58_9ZZZZ</name>
<reference evidence="2" key="1">
    <citation type="journal article" date="2020" name="Nature">
        <title>Giant virus diversity and host interactions through global metagenomics.</title>
        <authorList>
            <person name="Schulz F."/>
            <person name="Roux S."/>
            <person name="Paez-Espino D."/>
            <person name="Jungbluth S."/>
            <person name="Walsh D.A."/>
            <person name="Denef V.J."/>
            <person name="McMahon K.D."/>
            <person name="Konstantinidis K.T."/>
            <person name="Eloe-Fadrosh E.A."/>
            <person name="Kyrpides N.C."/>
            <person name="Woyke T."/>
        </authorList>
    </citation>
    <scope>NUCLEOTIDE SEQUENCE</scope>
    <source>
        <strain evidence="2">GVMAG-M-3300023174-131</strain>
    </source>
</reference>
<protein>
    <submittedName>
        <fullName evidence="2">Uncharacterized protein</fullName>
    </submittedName>
</protein>
<keyword evidence="1" id="KW-1133">Transmembrane helix</keyword>